<accession>A0A2H9TM64</accession>
<sequence>MLEICEFCVDQFTGKDLSDGLGEGLLRLWTYTKDLRYRQLGIKVLEHVKGRWMQSVGFSTIDGQPVNMDTISELIKSLYLLFGTDDLLGADFWIFSKAGHPYPRSLDGVPNNGVPFPCKPSTPEEMTGLTLISRVVMSSKEKVTQSLEDIASRVDALEKVLQPFLQQPLAETLGELGPLEGAKVQASVAYFHMRLQGGVSGNHLIHKDLDRVKSYLDKVKQAEADFSRKEQVRVNTDAAGRFIRNALGRVPAEGVSMNTDGAQDEKML</sequence>
<evidence type="ECO:0000313" key="3">
    <source>
        <dbReference type="EMBL" id="PJF18809.1"/>
    </source>
</evidence>
<dbReference type="GO" id="GO:0036503">
    <property type="term" value="P:ERAD pathway"/>
    <property type="evidence" value="ECO:0007669"/>
    <property type="project" value="UniProtKB-ARBA"/>
</dbReference>
<comment type="subcellular location">
    <subcellularLocation>
        <location evidence="2">Nucleus</location>
    </subcellularLocation>
</comment>
<dbReference type="PANTHER" id="PTHR15341">
    <property type="entry name" value="SUN-COR STEROID HORMONE RECEPTOR CO-REPRESSOR"/>
    <property type="match status" value="1"/>
</dbReference>
<dbReference type="InterPro" id="IPR012341">
    <property type="entry name" value="6hp_glycosidase-like_sf"/>
</dbReference>
<keyword evidence="2" id="KW-0539">Nucleus</keyword>
<keyword evidence="2" id="KW-0698">rRNA processing</keyword>
<gene>
    <name evidence="3" type="ORF">PSACC_01368</name>
</gene>
<dbReference type="OrthoDB" id="10261072at2759"/>
<dbReference type="AlphaFoldDB" id="A0A2H9TM64"/>
<keyword evidence="2" id="KW-0694">RNA-binding</keyword>
<dbReference type="GO" id="GO:0004571">
    <property type="term" value="F:mannosyl-oligosaccharide 1,2-alpha-mannosidase activity"/>
    <property type="evidence" value="ECO:0007669"/>
    <property type="project" value="InterPro"/>
</dbReference>
<dbReference type="PANTHER" id="PTHR15341:SF3">
    <property type="entry name" value="NUCLEAR NUCLEIC ACID-BINDING PROTEIN C1D"/>
    <property type="match status" value="1"/>
</dbReference>
<dbReference type="GO" id="GO:0005975">
    <property type="term" value="P:carbohydrate metabolic process"/>
    <property type="evidence" value="ECO:0007669"/>
    <property type="project" value="InterPro"/>
</dbReference>
<proteinExistence type="inferred from homology"/>
<evidence type="ECO:0000256" key="2">
    <source>
        <dbReference type="RuleBase" id="RU368003"/>
    </source>
</evidence>
<dbReference type="GO" id="GO:0016020">
    <property type="term" value="C:membrane"/>
    <property type="evidence" value="ECO:0007669"/>
    <property type="project" value="InterPro"/>
</dbReference>
<dbReference type="SUPFAM" id="SSF48225">
    <property type="entry name" value="Seven-hairpin glycosidases"/>
    <property type="match status" value="1"/>
</dbReference>
<dbReference type="InterPro" id="IPR036026">
    <property type="entry name" value="Seven-hairpin_glycosidases"/>
</dbReference>
<dbReference type="InterPro" id="IPR011082">
    <property type="entry name" value="Exosome-assoc_fac/DNA_repair"/>
</dbReference>
<comment type="similarity">
    <text evidence="1">Belongs to the glycosyl hydrolase 47 family.</text>
</comment>
<dbReference type="GO" id="GO:0000178">
    <property type="term" value="C:exosome (RNase complex)"/>
    <property type="evidence" value="ECO:0007669"/>
    <property type="project" value="TreeGrafter"/>
</dbReference>
<dbReference type="GO" id="GO:0003723">
    <property type="term" value="F:RNA binding"/>
    <property type="evidence" value="ECO:0007669"/>
    <property type="project" value="UniProtKB-UniRule"/>
</dbReference>
<dbReference type="GO" id="GO:0005509">
    <property type="term" value="F:calcium ion binding"/>
    <property type="evidence" value="ECO:0007669"/>
    <property type="project" value="InterPro"/>
</dbReference>
<evidence type="ECO:0000256" key="1">
    <source>
        <dbReference type="ARBA" id="ARBA00007658"/>
    </source>
</evidence>
<comment type="function">
    <text evidence="2">Required for exosome-dependent processing of pre-rRNA and small nucleolar RNA (snRNA) precursors. Involved in processing of 35S pre-rRNA at the A0, A1 and A2 sites.</text>
</comment>
<dbReference type="Gene3D" id="1.50.10.10">
    <property type="match status" value="1"/>
</dbReference>
<dbReference type="GO" id="GO:0003677">
    <property type="term" value="F:DNA binding"/>
    <property type="evidence" value="ECO:0007669"/>
    <property type="project" value="TreeGrafter"/>
</dbReference>
<keyword evidence="4" id="KW-1185">Reference proteome</keyword>
<dbReference type="InterPro" id="IPR001382">
    <property type="entry name" value="Glyco_hydro_47"/>
</dbReference>
<dbReference type="Proteomes" id="UP000240830">
    <property type="component" value="Unassembled WGS sequence"/>
</dbReference>
<dbReference type="EMBL" id="MTSL01000101">
    <property type="protein sequence ID" value="PJF18809.1"/>
    <property type="molecule type" value="Genomic_DNA"/>
</dbReference>
<protein>
    <recommendedName>
        <fullName evidence="2">Exosome complex protein</fullName>
    </recommendedName>
</protein>
<dbReference type="GO" id="GO:0000460">
    <property type="term" value="P:maturation of 5.8S rRNA"/>
    <property type="evidence" value="ECO:0007669"/>
    <property type="project" value="TreeGrafter"/>
</dbReference>
<dbReference type="Pfam" id="PF01532">
    <property type="entry name" value="Glyco_hydro_47"/>
    <property type="match status" value="1"/>
</dbReference>
<evidence type="ECO:0000313" key="4">
    <source>
        <dbReference type="Proteomes" id="UP000240830"/>
    </source>
</evidence>
<comment type="caution">
    <text evidence="3">The sequence shown here is derived from an EMBL/GenBank/DDBJ whole genome shotgun (WGS) entry which is preliminary data.</text>
</comment>
<comment type="similarity">
    <text evidence="2">Belongs to the C1D family.</text>
</comment>
<name>A0A2H9TM64_9FUNG</name>
<dbReference type="GO" id="GO:0010468">
    <property type="term" value="P:regulation of gene expression"/>
    <property type="evidence" value="ECO:0007669"/>
    <property type="project" value="TreeGrafter"/>
</dbReference>
<reference evidence="3 4" key="1">
    <citation type="submission" date="2016-10" db="EMBL/GenBank/DDBJ databases">
        <title>The genome of Paramicrosporidium saccamoebae is the missing link in understanding Cryptomycota and Microsporidia evolution.</title>
        <authorList>
            <person name="Quandt C.A."/>
            <person name="Beaudet D."/>
            <person name="Corsaro D."/>
            <person name="Michel R."/>
            <person name="Corradi N."/>
            <person name="James T."/>
        </authorList>
    </citation>
    <scope>NUCLEOTIDE SEQUENCE [LARGE SCALE GENOMIC DNA]</scope>
    <source>
        <strain evidence="3 4">KSL3</strain>
    </source>
</reference>
<organism evidence="3 4">
    <name type="scientific">Paramicrosporidium saccamoebae</name>
    <dbReference type="NCBI Taxonomy" id="1246581"/>
    <lineage>
        <taxon>Eukaryota</taxon>
        <taxon>Fungi</taxon>
        <taxon>Fungi incertae sedis</taxon>
        <taxon>Cryptomycota</taxon>
        <taxon>Cryptomycota incertae sedis</taxon>
        <taxon>Paramicrosporidium</taxon>
    </lineage>
</organism>
<dbReference type="GO" id="GO:0005730">
    <property type="term" value="C:nucleolus"/>
    <property type="evidence" value="ECO:0007669"/>
    <property type="project" value="TreeGrafter"/>
</dbReference>